<name>A0ABM6H333_9ACTN</name>
<keyword evidence="1" id="KW-1133">Transmembrane helix</keyword>
<keyword evidence="1" id="KW-0472">Membrane</keyword>
<feature type="transmembrane region" description="Helical" evidence="1">
    <location>
        <begin position="61"/>
        <end position="78"/>
    </location>
</feature>
<evidence type="ECO:0000256" key="1">
    <source>
        <dbReference type="SAM" id="Phobius"/>
    </source>
</evidence>
<sequence>MMLLTIAERYAEGRIDDLLDAYHLAGVTPAAPRERLRAIVVGLTVVLVMAGAAFLGLPDAALIPLLPVVVLFVAVVVNRGRMPTAGQLTDLIIPR</sequence>
<keyword evidence="1" id="KW-0812">Transmembrane</keyword>
<proteinExistence type="predicted"/>
<dbReference type="EMBL" id="CP015588">
    <property type="protein sequence ID" value="APY90450.1"/>
    <property type="molecule type" value="Genomic_DNA"/>
</dbReference>
<dbReference type="Proteomes" id="UP000187191">
    <property type="component" value="Chromosome"/>
</dbReference>
<organism evidence="3 4">
    <name type="scientific">Streptomyces alfalfae</name>
    <dbReference type="NCBI Taxonomy" id="1642299"/>
    <lineage>
        <taxon>Bacteria</taxon>
        <taxon>Bacillati</taxon>
        <taxon>Actinomycetota</taxon>
        <taxon>Actinomycetes</taxon>
        <taxon>Kitasatosporales</taxon>
        <taxon>Streptomycetaceae</taxon>
        <taxon>Streptomyces</taxon>
    </lineage>
</organism>
<evidence type="ECO:0000313" key="3">
    <source>
        <dbReference type="EMBL" id="APY90450.1"/>
    </source>
</evidence>
<protein>
    <submittedName>
        <fullName evidence="3">Uncharacterized protein</fullName>
    </submittedName>
</protein>
<keyword evidence="4" id="KW-1185">Reference proteome</keyword>
<reference evidence="3 4" key="1">
    <citation type="submission" date="2016-05" db="EMBL/GenBank/DDBJ databases">
        <authorList>
            <person name="Gu J."/>
        </authorList>
    </citation>
    <scope>NUCLEOTIDE SEQUENCE [LARGE SCALE GENOMIC DNA]</scope>
    <source>
        <strain evidence="3 4">ACCC40021</strain>
    </source>
</reference>
<gene>
    <name evidence="2" type="ORF">A7J05_00075</name>
    <name evidence="3" type="ORF">A7J05_36660</name>
</gene>
<evidence type="ECO:0000313" key="4">
    <source>
        <dbReference type="Proteomes" id="UP000187191"/>
    </source>
</evidence>
<accession>A0ABM6H333</accession>
<feature type="transmembrane region" description="Helical" evidence="1">
    <location>
        <begin position="36"/>
        <end position="55"/>
    </location>
</feature>
<dbReference type="EMBL" id="CP015588">
    <property type="protein sequence ID" value="APY84397.1"/>
    <property type="molecule type" value="Genomic_DNA"/>
</dbReference>
<evidence type="ECO:0000313" key="2">
    <source>
        <dbReference type="EMBL" id="APY84397.1"/>
    </source>
</evidence>